<reference evidence="2" key="1">
    <citation type="submission" date="2022-07" db="EMBL/GenBank/DDBJ databases">
        <title>Fungi with potential for degradation of polypropylene.</title>
        <authorList>
            <person name="Gostincar C."/>
        </authorList>
    </citation>
    <scope>NUCLEOTIDE SEQUENCE</scope>
    <source>
        <strain evidence="2">EXF-13287</strain>
    </source>
</reference>
<comment type="caution">
    <text evidence="2">The sequence shown here is derived from an EMBL/GenBank/DDBJ whole genome shotgun (WGS) entry which is preliminary data.</text>
</comment>
<dbReference type="EMBL" id="JANBVN010000066">
    <property type="protein sequence ID" value="KAJ9151068.1"/>
    <property type="molecule type" value="Genomic_DNA"/>
</dbReference>
<keyword evidence="3" id="KW-1185">Reference proteome</keyword>
<dbReference type="InterPro" id="IPR006674">
    <property type="entry name" value="HD_domain"/>
</dbReference>
<dbReference type="InterPro" id="IPR003607">
    <property type="entry name" value="HD/PDEase_dom"/>
</dbReference>
<dbReference type="CDD" id="cd00077">
    <property type="entry name" value="HDc"/>
    <property type="match status" value="1"/>
</dbReference>
<dbReference type="Proteomes" id="UP001174691">
    <property type="component" value="Unassembled WGS sequence"/>
</dbReference>
<evidence type="ECO:0000313" key="3">
    <source>
        <dbReference type="Proteomes" id="UP001174691"/>
    </source>
</evidence>
<dbReference type="AlphaFoldDB" id="A0AA38VWZ1"/>
<dbReference type="NCBIfam" id="TIGR03401">
    <property type="entry name" value="cyanamide_fam"/>
    <property type="match status" value="1"/>
</dbReference>
<protein>
    <submittedName>
        <fullName evidence="2">Urea hydro-lyase cyanamide</fullName>
    </submittedName>
</protein>
<accession>A0AA38VWZ1</accession>
<proteinExistence type="predicted"/>
<dbReference type="PANTHER" id="PTHR35569:SF1">
    <property type="entry name" value="CYANAMIDE HYDRATASE DDI2-RELATED"/>
    <property type="match status" value="1"/>
</dbReference>
<name>A0AA38VWZ1_9PEZI</name>
<organism evidence="2 3">
    <name type="scientific">Coniochaeta hoffmannii</name>
    <dbReference type="NCBI Taxonomy" id="91930"/>
    <lineage>
        <taxon>Eukaryota</taxon>
        <taxon>Fungi</taxon>
        <taxon>Dikarya</taxon>
        <taxon>Ascomycota</taxon>
        <taxon>Pezizomycotina</taxon>
        <taxon>Sordariomycetes</taxon>
        <taxon>Sordariomycetidae</taxon>
        <taxon>Coniochaetales</taxon>
        <taxon>Coniochaetaceae</taxon>
        <taxon>Coniochaeta</taxon>
    </lineage>
</organism>
<sequence length="241" mass="26485">MSSPDSVALHGWTAVPRDAKAILAGKPYINKPASLLVKDIPFPTDPLVAKVREYAQNKLSPQTFNHSMRVYYFSMAILTQQFPSHAVTLSPATLALTSLLHDMGTTASNLRSTQLSFEFHGGILALDLLHSQLDAPKSQAEAVAEAIIRHQDLGTTGTITLLGQLIQLATLYDNTGGNPEIVHADTRDDVNREFPRGGWSRCFAGVIREELGLKPWAHTTHLREGEFERAVLGNRLMDGYE</sequence>
<dbReference type="PROSITE" id="PS51831">
    <property type="entry name" value="HD"/>
    <property type="match status" value="1"/>
</dbReference>
<feature type="domain" description="HD" evidence="1">
    <location>
        <begin position="63"/>
        <end position="175"/>
    </location>
</feature>
<evidence type="ECO:0000259" key="1">
    <source>
        <dbReference type="PROSITE" id="PS51831"/>
    </source>
</evidence>
<dbReference type="SUPFAM" id="SSF109604">
    <property type="entry name" value="HD-domain/PDEase-like"/>
    <property type="match status" value="1"/>
</dbReference>
<dbReference type="Pfam" id="PF01966">
    <property type="entry name" value="HD"/>
    <property type="match status" value="1"/>
</dbReference>
<dbReference type="InterPro" id="IPR017771">
    <property type="entry name" value="Cyanamide_hydratase_HD"/>
</dbReference>
<dbReference type="PANTHER" id="PTHR35569">
    <property type="entry name" value="CYANAMIDE HYDRATASE DDI2-RELATED"/>
    <property type="match status" value="1"/>
</dbReference>
<evidence type="ECO:0000313" key="2">
    <source>
        <dbReference type="EMBL" id="KAJ9151068.1"/>
    </source>
</evidence>
<dbReference type="Gene3D" id="1.10.3210.10">
    <property type="entry name" value="Hypothetical protein af1432"/>
    <property type="match status" value="1"/>
</dbReference>
<gene>
    <name evidence="2" type="ORF">NKR19_g4983</name>
</gene>